<reference evidence="11" key="2">
    <citation type="submission" date="2024-01" db="EMBL/GenBank/DDBJ databases">
        <authorList>
            <person name="He J."/>
            <person name="Wang M."/>
            <person name="Zheng J."/>
            <person name="Liu Z."/>
        </authorList>
    </citation>
    <scope>NUCLEOTIDE SEQUENCE</scope>
    <source>
        <strain evidence="11">ZL_2023a</strain>
        <tissue evidence="11">Muscle</tissue>
    </source>
</reference>
<keyword evidence="4 8" id="KW-0863">Zinc-finger</keyword>
<reference evidence="11 12" key="1">
    <citation type="journal article" date="2024" name="BMC Genomics">
        <title>Genome assembly of redclaw crayfish (Cherax quadricarinatus) provides insights into its immune adaptation and hypoxia tolerance.</title>
        <authorList>
            <person name="Liu Z."/>
            <person name="Zheng J."/>
            <person name="Li H."/>
            <person name="Fang K."/>
            <person name="Wang S."/>
            <person name="He J."/>
            <person name="Zhou D."/>
            <person name="Weng S."/>
            <person name="Chi M."/>
            <person name="Gu Z."/>
            <person name="He J."/>
            <person name="Li F."/>
            <person name="Wang M."/>
        </authorList>
    </citation>
    <scope>NUCLEOTIDE SEQUENCE [LARGE SCALE GENOMIC DNA]</scope>
    <source>
        <strain evidence="11">ZL_2023a</strain>
    </source>
</reference>
<dbReference type="SUPFAM" id="SSF57667">
    <property type="entry name" value="beta-beta-alpha zinc fingers"/>
    <property type="match status" value="2"/>
</dbReference>
<accession>A0AAW0X7M6</accession>
<dbReference type="InterPro" id="IPR050527">
    <property type="entry name" value="Snail/Krueppel_Znf"/>
</dbReference>
<dbReference type="SMART" id="SM00355">
    <property type="entry name" value="ZnF_C2H2"/>
    <property type="match status" value="5"/>
</dbReference>
<evidence type="ECO:0000256" key="7">
    <source>
        <dbReference type="ARBA" id="ARBA00037948"/>
    </source>
</evidence>
<evidence type="ECO:0000256" key="8">
    <source>
        <dbReference type="PROSITE-ProRule" id="PRU00042"/>
    </source>
</evidence>
<dbReference type="EMBL" id="JARKIK010000045">
    <property type="protein sequence ID" value="KAK8735932.1"/>
    <property type="molecule type" value="Genomic_DNA"/>
</dbReference>
<keyword evidence="12" id="KW-1185">Reference proteome</keyword>
<evidence type="ECO:0000313" key="11">
    <source>
        <dbReference type="EMBL" id="KAK8735933.1"/>
    </source>
</evidence>
<dbReference type="EMBL" id="JARKIK010000045">
    <property type="protein sequence ID" value="KAK8735933.1"/>
    <property type="molecule type" value="Genomic_DNA"/>
</dbReference>
<keyword evidence="2" id="KW-0479">Metal-binding</keyword>
<dbReference type="PROSITE" id="PS00028">
    <property type="entry name" value="ZINC_FINGER_C2H2_1"/>
    <property type="match status" value="5"/>
</dbReference>
<dbReference type="Gene3D" id="3.30.160.60">
    <property type="entry name" value="Classic Zinc Finger"/>
    <property type="match status" value="2"/>
</dbReference>
<dbReference type="GO" id="GO:0005634">
    <property type="term" value="C:nucleus"/>
    <property type="evidence" value="ECO:0007669"/>
    <property type="project" value="UniProtKB-SubCell"/>
</dbReference>
<evidence type="ECO:0000256" key="4">
    <source>
        <dbReference type="ARBA" id="ARBA00022771"/>
    </source>
</evidence>
<dbReference type="InterPro" id="IPR013087">
    <property type="entry name" value="Znf_C2H2_type"/>
</dbReference>
<name>A0AAW0X7M6_CHEQU</name>
<dbReference type="GO" id="GO:0000978">
    <property type="term" value="F:RNA polymerase II cis-regulatory region sequence-specific DNA binding"/>
    <property type="evidence" value="ECO:0007669"/>
    <property type="project" value="TreeGrafter"/>
</dbReference>
<dbReference type="AlphaFoldDB" id="A0AAW0X7M6"/>
<dbReference type="GO" id="GO:0000981">
    <property type="term" value="F:DNA-binding transcription factor activity, RNA polymerase II-specific"/>
    <property type="evidence" value="ECO:0007669"/>
    <property type="project" value="TreeGrafter"/>
</dbReference>
<evidence type="ECO:0000313" key="12">
    <source>
        <dbReference type="Proteomes" id="UP001445076"/>
    </source>
</evidence>
<proteinExistence type="inferred from homology"/>
<protein>
    <recommendedName>
        <fullName evidence="10">C2H2-type domain-containing protein</fullName>
    </recommendedName>
</protein>
<evidence type="ECO:0000256" key="3">
    <source>
        <dbReference type="ARBA" id="ARBA00022737"/>
    </source>
</evidence>
<organism evidence="11 12">
    <name type="scientific">Cherax quadricarinatus</name>
    <name type="common">Australian red claw crayfish</name>
    <dbReference type="NCBI Taxonomy" id="27406"/>
    <lineage>
        <taxon>Eukaryota</taxon>
        <taxon>Metazoa</taxon>
        <taxon>Ecdysozoa</taxon>
        <taxon>Arthropoda</taxon>
        <taxon>Crustacea</taxon>
        <taxon>Multicrustacea</taxon>
        <taxon>Malacostraca</taxon>
        <taxon>Eumalacostraca</taxon>
        <taxon>Eucarida</taxon>
        <taxon>Decapoda</taxon>
        <taxon>Pleocyemata</taxon>
        <taxon>Astacidea</taxon>
        <taxon>Parastacoidea</taxon>
        <taxon>Parastacidae</taxon>
        <taxon>Cherax</taxon>
    </lineage>
</organism>
<dbReference type="Proteomes" id="UP001445076">
    <property type="component" value="Unassembled WGS sequence"/>
</dbReference>
<comment type="similarity">
    <text evidence="7">Belongs to the snail C2H2-type zinc-finger protein family.</text>
</comment>
<dbReference type="GO" id="GO:0008270">
    <property type="term" value="F:zinc ion binding"/>
    <property type="evidence" value="ECO:0007669"/>
    <property type="project" value="UniProtKB-KW"/>
</dbReference>
<feature type="non-terminal residue" evidence="11">
    <location>
        <position position="470"/>
    </location>
</feature>
<keyword evidence="3" id="KW-0677">Repeat</keyword>
<feature type="compositionally biased region" description="Basic and acidic residues" evidence="9">
    <location>
        <begin position="274"/>
        <end position="284"/>
    </location>
</feature>
<dbReference type="PANTHER" id="PTHR24388:SF54">
    <property type="entry name" value="PROTEIN ESCARGOT"/>
    <property type="match status" value="1"/>
</dbReference>
<feature type="domain" description="C2H2-type" evidence="10">
    <location>
        <begin position="79"/>
        <end position="106"/>
    </location>
</feature>
<feature type="compositionally biased region" description="Polar residues" evidence="9">
    <location>
        <begin position="285"/>
        <end position="303"/>
    </location>
</feature>
<evidence type="ECO:0000256" key="9">
    <source>
        <dbReference type="SAM" id="MobiDB-lite"/>
    </source>
</evidence>
<feature type="domain" description="C2H2-type" evidence="10">
    <location>
        <begin position="22"/>
        <end position="50"/>
    </location>
</feature>
<gene>
    <name evidence="11" type="ORF">OTU49_005127</name>
</gene>
<sequence length="470" mass="54161">MVSHTEDKPSQKNMAKRAKKKLNCSDCNEVFSKKRDLLQHRREEHIKPKKNVCTLCKKIFESEKQLKMHSHFHNVGGQYECFYCYKQFNKAWKMKIHLVSHSGRPSFICQFCGDDFLYPGKIVNHLKRIHDIWSPCKECGDAMIERGPHKCKIYGCKDCSLSFASCSELAAHVQSHIHSDKQPMAVLSGVSITLPLTDNSQLDKMKDLESASSDRKVVKFYDFGSFEYPLRLTKKKSCDENNSHELNAIRNTHESVANKNTHESDATKNTHGSDVNKDTHELDTNKNTCETDANKSGENNTSEDLAMDETSLCNSSDENEIKNVTDDVIVIRECKIPLRENSPPVITVQDSGKEINLSTTFSSVVLKSKSKSVWDNFKVPEMTVNKWKKYENPIKKSLWMRQEEIDKSLRKRKELLNEFQLRVDNDVKFSPRNQVSFESWLTNDNFTSPDRDFVFGFEANVSVNDRQKDY</sequence>
<dbReference type="PANTHER" id="PTHR24388">
    <property type="entry name" value="ZINC FINGER PROTEIN"/>
    <property type="match status" value="1"/>
</dbReference>
<evidence type="ECO:0000256" key="2">
    <source>
        <dbReference type="ARBA" id="ARBA00022723"/>
    </source>
</evidence>
<feature type="region of interest" description="Disordered" evidence="9">
    <location>
        <begin position="253"/>
        <end position="305"/>
    </location>
</feature>
<dbReference type="PROSITE" id="PS50157">
    <property type="entry name" value="ZINC_FINGER_C2H2_2"/>
    <property type="match status" value="4"/>
</dbReference>
<evidence type="ECO:0000256" key="6">
    <source>
        <dbReference type="ARBA" id="ARBA00023242"/>
    </source>
</evidence>
<comment type="subcellular location">
    <subcellularLocation>
        <location evidence="1">Nucleus</location>
    </subcellularLocation>
</comment>
<dbReference type="InterPro" id="IPR036236">
    <property type="entry name" value="Znf_C2H2_sf"/>
</dbReference>
<dbReference type="Pfam" id="PF00096">
    <property type="entry name" value="zf-C2H2"/>
    <property type="match status" value="1"/>
</dbReference>
<comment type="caution">
    <text evidence="11">The sequence shown here is derived from an EMBL/GenBank/DDBJ whole genome shotgun (WGS) entry which is preliminary data.</text>
</comment>
<keyword evidence="6" id="KW-0539">Nucleus</keyword>
<keyword evidence="5" id="KW-0862">Zinc</keyword>
<evidence type="ECO:0000256" key="1">
    <source>
        <dbReference type="ARBA" id="ARBA00004123"/>
    </source>
</evidence>
<feature type="domain" description="C2H2-type" evidence="10">
    <location>
        <begin position="107"/>
        <end position="135"/>
    </location>
</feature>
<evidence type="ECO:0000259" key="10">
    <source>
        <dbReference type="PROSITE" id="PS50157"/>
    </source>
</evidence>
<evidence type="ECO:0000256" key="5">
    <source>
        <dbReference type="ARBA" id="ARBA00022833"/>
    </source>
</evidence>
<feature type="domain" description="C2H2-type" evidence="10">
    <location>
        <begin position="154"/>
        <end position="183"/>
    </location>
</feature>